<evidence type="ECO:0000313" key="3">
    <source>
        <dbReference type="EMBL" id="MDG0865899.1"/>
    </source>
</evidence>
<dbReference type="Proteomes" id="UP001219901">
    <property type="component" value="Chromosome"/>
</dbReference>
<reference evidence="4" key="2">
    <citation type="journal article" date="2023" name="Nat. Commun.">
        <title>Cultivation of marine bacteria of the SAR202 clade.</title>
        <authorList>
            <person name="Lim Y."/>
            <person name="Seo J.H."/>
            <person name="Giovannoni S.J."/>
            <person name="Kang I."/>
            <person name="Cho J.C."/>
        </authorList>
    </citation>
    <scope>NUCLEOTIDE SEQUENCE</scope>
    <source>
        <strain evidence="4">JH1073</strain>
    </source>
</reference>
<reference evidence="5" key="3">
    <citation type="submission" date="2023-06" db="EMBL/GenBank/DDBJ databases">
        <title>Pangenomics reveal diversification of enzyme families and niche specialization in globally abundant SAR202 bacteria.</title>
        <authorList>
            <person name="Saw J.H.W."/>
        </authorList>
    </citation>
    <scope>NUCLEOTIDE SEQUENCE [LARGE SCALE GENOMIC DNA]</scope>
    <source>
        <strain evidence="5">JH1073</strain>
    </source>
</reference>
<evidence type="ECO:0000256" key="1">
    <source>
        <dbReference type="SAM" id="Phobius"/>
    </source>
</evidence>
<keyword evidence="1" id="KW-0472">Membrane</keyword>
<evidence type="ECO:0000259" key="2">
    <source>
        <dbReference type="Pfam" id="PF00496"/>
    </source>
</evidence>
<dbReference type="EMBL" id="CP046147">
    <property type="protein sequence ID" value="WFG39371.1"/>
    <property type="molecule type" value="Genomic_DNA"/>
</dbReference>
<evidence type="ECO:0000313" key="5">
    <source>
        <dbReference type="Proteomes" id="UP001219901"/>
    </source>
</evidence>
<evidence type="ECO:0000313" key="6">
    <source>
        <dbReference type="Proteomes" id="UP001321249"/>
    </source>
</evidence>
<keyword evidence="1" id="KW-1133">Transmembrane helix</keyword>
<feature type="domain" description="Solute-binding protein family 5" evidence="2">
    <location>
        <begin position="175"/>
        <end position="546"/>
    </location>
</feature>
<gene>
    <name evidence="3" type="ORF">GKO46_02285</name>
    <name evidence="4" type="ORF">GKO48_06975</name>
</gene>
<dbReference type="InterPro" id="IPR000914">
    <property type="entry name" value="SBP_5_dom"/>
</dbReference>
<organism evidence="4 5">
    <name type="scientific">Candidatus Lucifugimonas marina</name>
    <dbReference type="NCBI Taxonomy" id="3038979"/>
    <lineage>
        <taxon>Bacteria</taxon>
        <taxon>Bacillati</taxon>
        <taxon>Chloroflexota</taxon>
        <taxon>Dehalococcoidia</taxon>
        <taxon>SAR202 cluster</taxon>
        <taxon>Candidatus Lucifugimonadales</taxon>
        <taxon>Candidatus Lucifugimonadaceae</taxon>
        <taxon>Candidatus Lucifugimonas</taxon>
    </lineage>
</organism>
<keyword evidence="1" id="KW-0812">Transmembrane</keyword>
<proteinExistence type="predicted"/>
<dbReference type="Gene3D" id="3.10.105.10">
    <property type="entry name" value="Dipeptide-binding Protein, Domain 3"/>
    <property type="match status" value="1"/>
</dbReference>
<dbReference type="PANTHER" id="PTHR30290">
    <property type="entry name" value="PERIPLASMIC BINDING COMPONENT OF ABC TRANSPORTER"/>
    <property type="match status" value="1"/>
</dbReference>
<accession>A0AAJ5ZG34</accession>
<dbReference type="GO" id="GO:0015833">
    <property type="term" value="P:peptide transport"/>
    <property type="evidence" value="ECO:0007669"/>
    <property type="project" value="TreeGrafter"/>
</dbReference>
<dbReference type="GO" id="GO:1904680">
    <property type="term" value="F:peptide transmembrane transporter activity"/>
    <property type="evidence" value="ECO:0007669"/>
    <property type="project" value="TreeGrafter"/>
</dbReference>
<dbReference type="InterPro" id="IPR039424">
    <property type="entry name" value="SBP_5"/>
</dbReference>
<reference evidence="5 6" key="1">
    <citation type="submission" date="2019-11" db="EMBL/GenBank/DDBJ databases">
        <authorList>
            <person name="Cho J.-C."/>
        </authorList>
    </citation>
    <scope>NUCLEOTIDE SEQUENCE [LARGE SCALE GENOMIC DNA]</scope>
    <source>
        <strain evidence="4 5">JH1073</strain>
        <strain evidence="3 6">JH702</strain>
    </source>
</reference>
<name>A0AAJ5ZG34_9CHLR</name>
<sequence>MRASGLMSTIAPRLRHDVVSGFQSGYLTKTRSWVIARLRRKFLFKLDKMKLVMGLLIGAAMTAVIACGGETVTVVETVVVKGDTVVETVVVTEKGDDVIVVATATPVPAAPADEPEDLITAPDTSTPADTAVIAVNGNSMGAENGLNEAQSPDGLKNVGIAETLFRRAADDSTLNWLATDFTISSDLSSATVKIQQGVPFQVVDGNDFGNLTAHDVAFSMNNANSATTPESIHGQAGDFAGLWGEWVAVDDETIEFDFAAYDSTWKDDFVNQSGQAFSVLSKKAFDDMGKDWVRDHIVATGPFQVEEWLRDESYTIVNREGTHWLPELEPKTDRIQLVQVTEATTRSSLLRTGQVDIAHLEPKDAAKFDLTEFTQASAGAAVQLGVFFSGNLWEDTYAKTGEPLPTKATFVHDLPWIGKPDGSHGADDLEQAVAIRRALAVAIDRDLVNDTLLAGLGSPVHVEYFSASHPNWDSKYEYPYDPDEAVALITAQDNDYQHGSAPKDGPLGEHAFEISIYAGPELGGGASVTGEVADAVAGFWADIGLTTFSLKFSYQTFRPTVVGRSNTHPWITSCDKGRESNPWHFPKGLVQTTLTRGGFSCGFESPVILDLYTRMAEAPDSAAATQAANEYLEYVYSQNLQPGVVAVPDAFYFNNNKVASFDMDRAAAASLNSTWNLELK</sequence>
<dbReference type="Pfam" id="PF00496">
    <property type="entry name" value="SBP_bac_5"/>
    <property type="match status" value="1"/>
</dbReference>
<dbReference type="AlphaFoldDB" id="A0AAJ5ZG34"/>
<protein>
    <recommendedName>
        <fullName evidence="2">Solute-binding protein family 5 domain-containing protein</fullName>
    </recommendedName>
</protein>
<dbReference type="SUPFAM" id="SSF53850">
    <property type="entry name" value="Periplasmic binding protein-like II"/>
    <property type="match status" value="1"/>
</dbReference>
<feature type="transmembrane region" description="Helical" evidence="1">
    <location>
        <begin position="49"/>
        <end position="66"/>
    </location>
</feature>
<dbReference type="Gene3D" id="3.40.190.10">
    <property type="entry name" value="Periplasmic binding protein-like II"/>
    <property type="match status" value="1"/>
</dbReference>
<keyword evidence="5" id="KW-1185">Reference proteome</keyword>
<evidence type="ECO:0000313" key="4">
    <source>
        <dbReference type="EMBL" id="WFG39371.1"/>
    </source>
</evidence>
<dbReference type="EMBL" id="WMBE01000001">
    <property type="protein sequence ID" value="MDG0865899.1"/>
    <property type="molecule type" value="Genomic_DNA"/>
</dbReference>
<dbReference type="Proteomes" id="UP001321249">
    <property type="component" value="Unassembled WGS sequence"/>
</dbReference>